<protein>
    <submittedName>
        <fullName evidence="2">DUF3131 domain-containing protein</fullName>
    </submittedName>
</protein>
<feature type="domain" description="DUF3131" evidence="1">
    <location>
        <begin position="52"/>
        <end position="428"/>
    </location>
</feature>
<sequence>MQRLVVLLLALPLLYACGTIVQGVSSGVEAINTSQTFRQGRYGKLTEQELAWASTAWKYIENNTQLQTGLVNGIDNYPSTNMSGIADYLFALLAAKEFEFISTKQYDERLTLVLTFLNDMNLSMGQVPHKVYHTQTGQKVDYGLQPSDIGWSSLDTGRLLIALAIVKQFSPEFTEYIDKAVLRWNFCELINEDGELFGGAIYGGNVTRYKEGRLGVEEYTSYGYLDWQVAPYKAMRIDPYDVATIYGIDLLFDGRDPRDFDVLRPVYSTPYLWMGLEFNWDKISDSSSNDANHSDPVMSAMADSLYLVQEARWDVDRIYTARGDHVVAGDPYFVYDAVYALGTPWITLAEDGSSHDLLALVSTRVAFQMWALWKTDYTDRLMVLVRELYDPQRGWYEGRYERNSKYEKSITLKTNAGVLEALLYKQNGKLYQPSGTREYRDVQFDSRFYHPGKCLVETFDDYN</sequence>
<evidence type="ECO:0000259" key="1">
    <source>
        <dbReference type="Pfam" id="PF11329"/>
    </source>
</evidence>
<name>A0A3G4VDF0_9VIBR</name>
<accession>A0A3G4VDF0</accession>
<dbReference type="PROSITE" id="PS51257">
    <property type="entry name" value="PROKAR_LIPOPROTEIN"/>
    <property type="match status" value="1"/>
</dbReference>
<dbReference type="Gene3D" id="1.50.10.140">
    <property type="match status" value="1"/>
</dbReference>
<proteinExistence type="predicted"/>
<evidence type="ECO:0000313" key="3">
    <source>
        <dbReference type="Proteomes" id="UP000279760"/>
    </source>
</evidence>
<reference evidence="2 3" key="1">
    <citation type="submission" date="2018-11" db="EMBL/GenBank/DDBJ databases">
        <title>Complete Genome Sequence of Vbrio mediterranei 117-T6: a Potential Pathogen Bacteria Isolated from the Conchocelis of Pyropia.</title>
        <authorList>
            <person name="Liu Q."/>
        </authorList>
    </citation>
    <scope>NUCLEOTIDE SEQUENCE [LARGE SCALE GENOMIC DNA]</scope>
    <source>
        <strain evidence="2 3">117-T6</strain>
    </source>
</reference>
<dbReference type="InterPro" id="IPR021478">
    <property type="entry name" value="DUF3131"/>
</dbReference>
<dbReference type="AlphaFoldDB" id="A0A3G4VDF0"/>
<dbReference type="EMBL" id="CP033577">
    <property type="protein sequence ID" value="AYV22823.1"/>
    <property type="molecule type" value="Genomic_DNA"/>
</dbReference>
<dbReference type="RefSeq" id="WP_124941087.1">
    <property type="nucleotide sequence ID" value="NZ_CP033577.1"/>
</dbReference>
<dbReference type="Pfam" id="PF11329">
    <property type="entry name" value="DUF3131"/>
    <property type="match status" value="1"/>
</dbReference>
<gene>
    <name evidence="2" type="ORF">ECB94_16880</name>
</gene>
<organism evidence="2 3">
    <name type="scientific">Vibrio mediterranei</name>
    <dbReference type="NCBI Taxonomy" id="689"/>
    <lineage>
        <taxon>Bacteria</taxon>
        <taxon>Pseudomonadati</taxon>
        <taxon>Pseudomonadota</taxon>
        <taxon>Gammaproteobacteria</taxon>
        <taxon>Vibrionales</taxon>
        <taxon>Vibrionaceae</taxon>
        <taxon>Vibrio</taxon>
    </lineage>
</organism>
<dbReference type="Proteomes" id="UP000279760">
    <property type="component" value="Chromosome 1"/>
</dbReference>
<evidence type="ECO:0000313" key="2">
    <source>
        <dbReference type="EMBL" id="AYV22823.1"/>
    </source>
</evidence>